<proteinExistence type="predicted"/>
<evidence type="ECO:0000256" key="1">
    <source>
        <dbReference type="SAM" id="MobiDB-lite"/>
    </source>
</evidence>
<dbReference type="AlphaFoldDB" id="A6ILC7"/>
<dbReference type="Proteomes" id="UP000234681">
    <property type="component" value="Chromosome 4"/>
</dbReference>
<reference evidence="2 3" key="1">
    <citation type="submission" date="2005-09" db="EMBL/GenBank/DDBJ databases">
        <authorList>
            <person name="Mural R.J."/>
            <person name="Li P.W."/>
            <person name="Adams M.D."/>
            <person name="Amanatides P.G."/>
            <person name="Baden-Tillson H."/>
            <person name="Barnstead M."/>
            <person name="Chin S.H."/>
            <person name="Dew I."/>
            <person name="Evans C.A."/>
            <person name="Ferriera S."/>
            <person name="Flanigan M."/>
            <person name="Fosler C."/>
            <person name="Glodek A."/>
            <person name="Gu Z."/>
            <person name="Holt R.A."/>
            <person name="Jennings D."/>
            <person name="Kraft C.L."/>
            <person name="Lu F."/>
            <person name="Nguyen T."/>
            <person name="Nusskern D.R."/>
            <person name="Pfannkoch C.M."/>
            <person name="Sitter C."/>
            <person name="Sutton G.G."/>
            <person name="Venter J.C."/>
            <person name="Wang Z."/>
            <person name="Woodage T."/>
            <person name="Zheng X.H."/>
            <person name="Zhong F."/>
        </authorList>
    </citation>
    <scope>NUCLEOTIDE SEQUENCE [LARGE SCALE GENOMIC DNA]</scope>
    <source>
        <strain>BN</strain>
        <strain evidence="3">Sprague-Dawley</strain>
    </source>
</reference>
<evidence type="ECO:0000313" key="2">
    <source>
        <dbReference type="EMBL" id="EDM02012.1"/>
    </source>
</evidence>
<feature type="non-terminal residue" evidence="2">
    <location>
        <position position="99"/>
    </location>
</feature>
<gene>
    <name evidence="2" type="ORF">rCG_30031</name>
</gene>
<dbReference type="EMBL" id="CH473964">
    <property type="protein sequence ID" value="EDM02012.1"/>
    <property type="molecule type" value="Genomic_DNA"/>
</dbReference>
<name>A6ILC7_RAT</name>
<evidence type="ECO:0000313" key="3">
    <source>
        <dbReference type="Proteomes" id="UP000234681"/>
    </source>
</evidence>
<sequence>MFPKPFHVRSLPLGAKQESKVLGGRQQSNGYEVDSEMNIVANSYNPSTQEAEVGGSQIRDLPEIHSESHPARNIYQGMVSIHKQKICQGSQSKSLAGNS</sequence>
<organism evidence="2 3">
    <name type="scientific">Rattus norvegicus</name>
    <name type="common">Rat</name>
    <dbReference type="NCBI Taxonomy" id="10116"/>
    <lineage>
        <taxon>Eukaryota</taxon>
        <taxon>Metazoa</taxon>
        <taxon>Chordata</taxon>
        <taxon>Craniata</taxon>
        <taxon>Vertebrata</taxon>
        <taxon>Euteleostomi</taxon>
        <taxon>Mammalia</taxon>
        <taxon>Eutheria</taxon>
        <taxon>Euarchontoglires</taxon>
        <taxon>Glires</taxon>
        <taxon>Rodentia</taxon>
        <taxon>Myomorpha</taxon>
        <taxon>Muroidea</taxon>
        <taxon>Muridae</taxon>
        <taxon>Murinae</taxon>
        <taxon>Rattus</taxon>
    </lineage>
</organism>
<protein>
    <submittedName>
        <fullName evidence="2">RCG30031</fullName>
    </submittedName>
</protein>
<feature type="region of interest" description="Disordered" evidence="1">
    <location>
        <begin position="1"/>
        <end position="30"/>
    </location>
</feature>
<accession>A6ILC7</accession>